<evidence type="ECO:0000259" key="7">
    <source>
        <dbReference type="Pfam" id="PF01266"/>
    </source>
</evidence>
<dbReference type="GO" id="GO:0043799">
    <property type="term" value="F:glycine oxidase activity"/>
    <property type="evidence" value="ECO:0007669"/>
    <property type="project" value="UniProtKB-EC"/>
</dbReference>
<feature type="domain" description="FAD dependent oxidoreductase" evidence="7">
    <location>
        <begin position="7"/>
        <end position="344"/>
    </location>
</feature>
<dbReference type="Gene3D" id="3.50.50.60">
    <property type="entry name" value="FAD/NAD(P)-binding domain"/>
    <property type="match status" value="1"/>
</dbReference>
<proteinExistence type="predicted"/>
<dbReference type="RefSeq" id="WP_184483389.1">
    <property type="nucleotide sequence ID" value="NZ_JACHIV010000001.1"/>
</dbReference>
<dbReference type="InterPro" id="IPR012727">
    <property type="entry name" value="Gly_oxidase_ThiO"/>
</dbReference>
<keyword evidence="3 8" id="KW-0560">Oxidoreductase</keyword>
<dbReference type="Gene3D" id="3.30.9.10">
    <property type="entry name" value="D-Amino Acid Oxidase, subunit A, domain 2"/>
    <property type="match status" value="1"/>
</dbReference>
<dbReference type="UniPathway" id="UPA00060"/>
<name>A0A840NKV1_9PSEU</name>
<comment type="pathway">
    <text evidence="1">Cofactor biosynthesis; thiamine diphosphate biosynthesis.</text>
</comment>
<dbReference type="SUPFAM" id="SSF54373">
    <property type="entry name" value="FAD-linked reductases, C-terminal domain"/>
    <property type="match status" value="1"/>
</dbReference>
<comment type="caution">
    <text evidence="8">The sequence shown here is derived from an EMBL/GenBank/DDBJ whole genome shotgun (WGS) entry which is preliminary data.</text>
</comment>
<sequence>MSQQSAVTVVGGGIIGLAVAWKAARAGHRVQLVDAGERAASWVAGGMLAPVAEASPGEEELLELGSDSLRRWPEFATELAADSGLPTGLRREGTLVVGVDGADRAELDMLADHLASRGRSVTRLTGRELRRAEPSLGPAVRRGLEVPGDLAVDNRVALAALRKAAAAAGVDFRDGRALRVRPGAVELADGTAHCDVAVIAAGARSGELHPGLTGRIRPVKGEVLRLRARATALPPPTRTVRGPVHGRQVYLVPRDDGGLVVGATQYDAGYDLDVTVGGVRDLLADAERLVPGLAEYALVEAIAGHRPGTHDNLPLIGELEPGVLAATGHHRNGFLLAPITADAVLAALSGAEPTATAADPGRGARPVSHDRGGQPCK</sequence>
<protein>
    <recommendedName>
        <fullName evidence="5">glycine oxidase</fullName>
        <ecNumber evidence="5">1.4.3.19</ecNumber>
    </recommendedName>
</protein>
<feature type="compositionally biased region" description="Basic and acidic residues" evidence="6">
    <location>
        <begin position="367"/>
        <end position="377"/>
    </location>
</feature>
<reference evidence="8 9" key="1">
    <citation type="submission" date="2020-08" db="EMBL/GenBank/DDBJ databases">
        <title>Sequencing the genomes of 1000 actinobacteria strains.</title>
        <authorList>
            <person name="Klenk H.-P."/>
        </authorList>
    </citation>
    <scope>NUCLEOTIDE SEQUENCE [LARGE SCALE GENOMIC DNA]</scope>
    <source>
        <strain evidence="8 9">DSM 45582</strain>
    </source>
</reference>
<evidence type="ECO:0000256" key="2">
    <source>
        <dbReference type="ARBA" id="ARBA00022977"/>
    </source>
</evidence>
<dbReference type="GO" id="GO:0005737">
    <property type="term" value="C:cytoplasm"/>
    <property type="evidence" value="ECO:0007669"/>
    <property type="project" value="TreeGrafter"/>
</dbReference>
<dbReference type="InterPro" id="IPR036188">
    <property type="entry name" value="FAD/NAD-bd_sf"/>
</dbReference>
<dbReference type="EC" id="1.4.3.19" evidence="5"/>
<keyword evidence="9" id="KW-1185">Reference proteome</keyword>
<dbReference type="SUPFAM" id="SSF51905">
    <property type="entry name" value="FAD/NAD(P)-binding domain"/>
    <property type="match status" value="1"/>
</dbReference>
<dbReference type="EMBL" id="JACHIV010000001">
    <property type="protein sequence ID" value="MBB5072204.1"/>
    <property type="molecule type" value="Genomic_DNA"/>
</dbReference>
<evidence type="ECO:0000313" key="9">
    <source>
        <dbReference type="Proteomes" id="UP000580474"/>
    </source>
</evidence>
<feature type="region of interest" description="Disordered" evidence="6">
    <location>
        <begin position="354"/>
        <end position="377"/>
    </location>
</feature>
<dbReference type="GO" id="GO:0009229">
    <property type="term" value="P:thiamine diphosphate biosynthetic process"/>
    <property type="evidence" value="ECO:0007669"/>
    <property type="project" value="UniProtKB-UniPathway"/>
</dbReference>
<organism evidence="8 9">
    <name type="scientific">Saccharopolyspora gloriosae</name>
    <dbReference type="NCBI Taxonomy" id="455344"/>
    <lineage>
        <taxon>Bacteria</taxon>
        <taxon>Bacillati</taxon>
        <taxon>Actinomycetota</taxon>
        <taxon>Actinomycetes</taxon>
        <taxon>Pseudonocardiales</taxon>
        <taxon>Pseudonocardiaceae</taxon>
        <taxon>Saccharopolyspora</taxon>
    </lineage>
</organism>
<gene>
    <name evidence="8" type="ORF">BJ969_005292</name>
</gene>
<dbReference type="Proteomes" id="UP000580474">
    <property type="component" value="Unassembled WGS sequence"/>
</dbReference>
<evidence type="ECO:0000256" key="6">
    <source>
        <dbReference type="SAM" id="MobiDB-lite"/>
    </source>
</evidence>
<dbReference type="GO" id="GO:0050660">
    <property type="term" value="F:flavin adenine dinucleotide binding"/>
    <property type="evidence" value="ECO:0007669"/>
    <property type="project" value="InterPro"/>
</dbReference>
<comment type="catalytic activity">
    <reaction evidence="4">
        <text>glycine + O2 + H2O = glyoxylate + H2O2 + NH4(+)</text>
        <dbReference type="Rhea" id="RHEA:11532"/>
        <dbReference type="ChEBI" id="CHEBI:15377"/>
        <dbReference type="ChEBI" id="CHEBI:15379"/>
        <dbReference type="ChEBI" id="CHEBI:16240"/>
        <dbReference type="ChEBI" id="CHEBI:28938"/>
        <dbReference type="ChEBI" id="CHEBI:36655"/>
        <dbReference type="ChEBI" id="CHEBI:57305"/>
        <dbReference type="EC" id="1.4.3.19"/>
    </reaction>
</comment>
<evidence type="ECO:0000313" key="8">
    <source>
        <dbReference type="EMBL" id="MBB5072204.1"/>
    </source>
</evidence>
<dbReference type="NCBIfam" id="TIGR02352">
    <property type="entry name" value="thiamin_ThiO"/>
    <property type="match status" value="1"/>
</dbReference>
<dbReference type="AlphaFoldDB" id="A0A840NKV1"/>
<evidence type="ECO:0000256" key="3">
    <source>
        <dbReference type="ARBA" id="ARBA00023002"/>
    </source>
</evidence>
<accession>A0A840NKV1</accession>
<keyword evidence="2" id="KW-0784">Thiamine biosynthesis</keyword>
<evidence type="ECO:0000256" key="1">
    <source>
        <dbReference type="ARBA" id="ARBA00004948"/>
    </source>
</evidence>
<dbReference type="Pfam" id="PF01266">
    <property type="entry name" value="DAO"/>
    <property type="match status" value="1"/>
</dbReference>
<dbReference type="GO" id="GO:0009228">
    <property type="term" value="P:thiamine biosynthetic process"/>
    <property type="evidence" value="ECO:0007669"/>
    <property type="project" value="UniProtKB-KW"/>
</dbReference>
<dbReference type="PANTHER" id="PTHR13847">
    <property type="entry name" value="SARCOSINE DEHYDROGENASE-RELATED"/>
    <property type="match status" value="1"/>
</dbReference>
<dbReference type="InterPro" id="IPR006076">
    <property type="entry name" value="FAD-dep_OxRdtase"/>
</dbReference>
<evidence type="ECO:0000256" key="5">
    <source>
        <dbReference type="ARBA" id="ARBA00050018"/>
    </source>
</evidence>
<evidence type="ECO:0000256" key="4">
    <source>
        <dbReference type="ARBA" id="ARBA00049872"/>
    </source>
</evidence>
<dbReference type="PANTHER" id="PTHR13847:SF289">
    <property type="entry name" value="GLYCINE OXIDASE"/>
    <property type="match status" value="1"/>
</dbReference>